<dbReference type="EMBL" id="ML122264">
    <property type="protein sequence ID" value="RPD60683.1"/>
    <property type="molecule type" value="Genomic_DNA"/>
</dbReference>
<dbReference type="AlphaFoldDB" id="A0A5C2SA64"/>
<proteinExistence type="predicted"/>
<sequence length="212" mass="23819">MARGTFKQKRGGGRNFSKNLVLDENGTAVAKDKWAARDRNEEDSDEDEEEEEEEEEESEEEEEEGASGPTKPQAELSRAERAELKKQKKAAAAAKKGAANGDEDDEEEDDDPLLTNPNRTAGKRLAISDLSAPRELSRREREEKEKKEAKERYWKLHAQGKTDQAKSDLARLAKIRAEREASQAKRKAEAEAKAAEVEAKRKAEQQARAKRS</sequence>
<dbReference type="PANTHER" id="PTHR22055">
    <property type="entry name" value="28 KDA HEAT- AND ACID-STABLE PHOSPHOPROTEIN PDGF-ASSOCIATED PROTEIN"/>
    <property type="match status" value="1"/>
</dbReference>
<dbReference type="Proteomes" id="UP000313359">
    <property type="component" value="Unassembled WGS sequence"/>
</dbReference>
<name>A0A5C2SA64_9APHY</name>
<evidence type="ECO:0000313" key="3">
    <source>
        <dbReference type="EMBL" id="RPD60683.1"/>
    </source>
</evidence>
<feature type="region of interest" description="Disordered" evidence="1">
    <location>
        <begin position="1"/>
        <end position="167"/>
    </location>
</feature>
<dbReference type="InterPro" id="IPR019380">
    <property type="entry name" value="Casein_kinase_sb_PP28"/>
</dbReference>
<dbReference type="OrthoDB" id="21120at2759"/>
<feature type="compositionally biased region" description="Basic residues" evidence="1">
    <location>
        <begin position="1"/>
        <end position="12"/>
    </location>
</feature>
<gene>
    <name evidence="3" type="ORF">L227DRAFT_574845</name>
</gene>
<accession>A0A5C2SA64</accession>
<evidence type="ECO:0000256" key="1">
    <source>
        <dbReference type="SAM" id="MobiDB-lite"/>
    </source>
</evidence>
<protein>
    <recommendedName>
        <fullName evidence="2">Casein kinase substrate phosphoprotein PP28 domain-containing protein</fullName>
    </recommendedName>
</protein>
<feature type="compositionally biased region" description="Basic and acidic residues" evidence="1">
    <location>
        <begin position="30"/>
        <end position="40"/>
    </location>
</feature>
<organism evidence="3 4">
    <name type="scientific">Lentinus tigrinus ALCF2SS1-6</name>
    <dbReference type="NCBI Taxonomy" id="1328759"/>
    <lineage>
        <taxon>Eukaryota</taxon>
        <taxon>Fungi</taxon>
        <taxon>Dikarya</taxon>
        <taxon>Basidiomycota</taxon>
        <taxon>Agaricomycotina</taxon>
        <taxon>Agaricomycetes</taxon>
        <taxon>Polyporales</taxon>
        <taxon>Polyporaceae</taxon>
        <taxon>Lentinus</taxon>
    </lineage>
</organism>
<feature type="compositionally biased region" description="Low complexity" evidence="1">
    <location>
        <begin position="90"/>
        <end position="99"/>
    </location>
</feature>
<dbReference type="InterPro" id="IPR039876">
    <property type="entry name" value="HAP28"/>
</dbReference>
<feature type="compositionally biased region" description="Basic and acidic residues" evidence="1">
    <location>
        <begin position="135"/>
        <end position="154"/>
    </location>
</feature>
<evidence type="ECO:0000313" key="4">
    <source>
        <dbReference type="Proteomes" id="UP000313359"/>
    </source>
</evidence>
<dbReference type="Pfam" id="PF10252">
    <property type="entry name" value="PP28"/>
    <property type="match status" value="1"/>
</dbReference>
<reference evidence="3" key="1">
    <citation type="journal article" date="2018" name="Genome Biol. Evol.">
        <title>Genomics and development of Lentinus tigrinus, a white-rot wood-decaying mushroom with dimorphic fruiting bodies.</title>
        <authorList>
            <person name="Wu B."/>
            <person name="Xu Z."/>
            <person name="Knudson A."/>
            <person name="Carlson A."/>
            <person name="Chen N."/>
            <person name="Kovaka S."/>
            <person name="LaButti K."/>
            <person name="Lipzen A."/>
            <person name="Pennachio C."/>
            <person name="Riley R."/>
            <person name="Schakwitz W."/>
            <person name="Umezawa K."/>
            <person name="Ohm R.A."/>
            <person name="Grigoriev I.V."/>
            <person name="Nagy L.G."/>
            <person name="Gibbons J."/>
            <person name="Hibbett D."/>
        </authorList>
    </citation>
    <scope>NUCLEOTIDE SEQUENCE [LARGE SCALE GENOMIC DNA]</scope>
    <source>
        <strain evidence="3">ALCF2SS1-6</strain>
    </source>
</reference>
<feature type="domain" description="Casein kinase substrate phosphoprotein PP28" evidence="2">
    <location>
        <begin position="116"/>
        <end position="191"/>
    </location>
</feature>
<feature type="compositionally biased region" description="Acidic residues" evidence="1">
    <location>
        <begin position="101"/>
        <end position="112"/>
    </location>
</feature>
<feature type="compositionally biased region" description="Acidic residues" evidence="1">
    <location>
        <begin position="41"/>
        <end position="65"/>
    </location>
</feature>
<feature type="region of interest" description="Disordered" evidence="1">
    <location>
        <begin position="179"/>
        <end position="212"/>
    </location>
</feature>
<evidence type="ECO:0000259" key="2">
    <source>
        <dbReference type="Pfam" id="PF10252"/>
    </source>
</evidence>
<keyword evidence="4" id="KW-1185">Reference proteome</keyword>